<evidence type="ECO:0000313" key="16">
    <source>
        <dbReference type="Proteomes" id="UP000319451"/>
    </source>
</evidence>
<dbReference type="Pfam" id="PF03337">
    <property type="entry name" value="Pox_F12L"/>
    <property type="match status" value="1"/>
</dbReference>
<reference evidence="7" key="2">
    <citation type="submission" date="2015-08" db="EMBL/GenBank/DDBJ databases">
        <authorList>
            <person name="Babu N.S."/>
            <person name="Beckwith C.J."/>
            <person name="Beseler K.G."/>
            <person name="Brison A."/>
            <person name="Carone J.V."/>
            <person name="Caskin T.P."/>
            <person name="Diamond M."/>
            <person name="Durham M.E."/>
            <person name="Foxe J.M."/>
            <person name="Go M."/>
            <person name="Henderson B.A."/>
            <person name="Jones I.B."/>
            <person name="McGettigan J.A."/>
            <person name="Micheletti S.J."/>
            <person name="Nasrallah M.E."/>
            <person name="Ortiz D."/>
            <person name="Piller C.R."/>
            <person name="Privatt S.R."/>
            <person name="Schneider S.L."/>
            <person name="Sharp S."/>
            <person name="Smith T.C."/>
            <person name="Stanton J.D."/>
            <person name="Ullery H.E."/>
            <person name="Wilson R.J."/>
            <person name="Serrano M.G."/>
            <person name="Buck G."/>
            <person name="Lee V."/>
            <person name="Wang Y."/>
            <person name="Carvalho R."/>
            <person name="Voegtly L."/>
            <person name="Shi R."/>
            <person name="Duckworth R."/>
            <person name="Johnson A."/>
            <person name="Loviza R."/>
            <person name="Walstead R."/>
            <person name="Shah Z."/>
            <person name="Kiflezghi M."/>
            <person name="Wade K."/>
            <person name="Ball S.L."/>
            <person name="Bradley K.W."/>
            <person name="Asai D.J."/>
            <person name="Bowman C.A."/>
            <person name="Russell D.A."/>
            <person name="Pope W.H."/>
            <person name="Jacobs-Sera D."/>
            <person name="Hendrix R.W."/>
            <person name="Hatfull G.F."/>
        </authorList>
    </citation>
    <scope>NUCLEOTIDE SEQUENCE</scope>
    <source>
        <strain evidence="7">SPPV-GH</strain>
        <strain evidence="8">SPPV-GL</strain>
    </source>
</reference>
<dbReference type="Proteomes" id="UP000595695">
    <property type="component" value="Segment"/>
</dbReference>
<evidence type="ECO:0000313" key="18">
    <source>
        <dbReference type="Proteomes" id="UP000323952"/>
    </source>
</evidence>
<keyword evidence="6" id="KW-0472">Membrane</keyword>
<reference evidence="16" key="1">
    <citation type="submission" date="2015-08" db="EMBL/GenBank/DDBJ databases">
        <authorList>
            <person name="Chen L."/>
            <person name="Li R."/>
            <person name="Zhang R."/>
            <person name="Nie F."/>
            <person name="Huang R."/>
            <person name="Ma R.Z."/>
        </authorList>
    </citation>
    <scope>NUCLEOTIDE SEQUENCE [LARGE SCALE GENOMIC DNA]</scope>
</reference>
<dbReference type="Proteomes" id="UP000323174">
    <property type="component" value="Segment"/>
</dbReference>
<dbReference type="Proteomes" id="UP000316666">
    <property type="component" value="Genome"/>
</dbReference>
<evidence type="ECO:0000313" key="17">
    <source>
        <dbReference type="Proteomes" id="UP000323174"/>
    </source>
</evidence>
<comment type="subcellular location">
    <subcellularLocation>
        <location evidence="2">Host endosome</location>
    </subcellularLocation>
    <subcellularLocation>
        <location evidence="1">Virion membrane</location>
    </subcellularLocation>
</comment>
<organismHost>
    <name type="scientific">Ovis aries</name>
    <name type="common">Sheep</name>
    <dbReference type="NCBI Taxonomy" id="9940"/>
</organismHost>
<dbReference type="EMBL" id="MW020571">
    <property type="protein sequence ID" value="QOK36614.1"/>
    <property type="molecule type" value="Genomic_DNA"/>
</dbReference>
<keyword evidence="4" id="KW-0843">Virulence</keyword>
<accession>A0A2H4ETR1</accession>
<evidence type="ECO:0000313" key="14">
    <source>
        <dbReference type="EMBL" id="QRU95113.1"/>
    </source>
</evidence>
<evidence type="ECO:0000256" key="4">
    <source>
        <dbReference type="ARBA" id="ARBA00023026"/>
    </source>
</evidence>
<evidence type="ECO:0000256" key="6">
    <source>
        <dbReference type="ARBA" id="ARBA00023136"/>
    </source>
</evidence>
<dbReference type="EMBL" id="MG000156">
    <property type="protein sequence ID" value="AVI09523.1"/>
    <property type="molecule type" value="Genomic_DNA"/>
</dbReference>
<sequence length="640" mass="75124">MFKKQNNNEFNIINALETYKHSIILARLESGKGVIIYLNNLDLVRSVTKLSHLEIVGITKYVEPYFIDIHMHKLFIDEVDSEIFFSPKTSISPLVDIVKRRALENDKINKSVHKLHVFENKNISLSEINYWMCDNGLSNYRFVNYKNSKKGNDDYTLIDEMIIGCIGKHYIWVKQKKKYNRPELDILPYNVESIASKKLWSKNNIYDEVVTIIPIIINSIITPLGPSIYMMTSFGKSFINFNSKELILCFLKWLKETILINIKTAFLVGFLSNVFDFLLLKASWPKNIGWNFIGNDYIVSDDGFKLILVDIANFSCKMEISDYFKQWNNKKKIIIPKDFITEEEAKCKIKSLEKIALESVLVLYDSINKQYDVLNNLIYPFNMFSFNRIEDIFLTKIIQTSLSKVNNFMYYPLEHDTVRFIMQLIRFKNVKTVNYSPKKKNVMFKVKSILDIISLGRYPIGFPIYKRSIDINNNNLYIALCKVSKNSNVKIPIIDDELETSVFFTPLTSIDIKLMRKIGGYKIKELGVLEWENSITFHNDDFIKTIDNIKEILSNDIVDYIVNNNELLEHYENNTTLNNYLLLFKAFSISYCRFNIHSLIQKIDSHFLGDYVLMYNYKEIYISDDFKKDKNALYEMIYDL</sequence>
<reference evidence="9" key="4">
    <citation type="submission" date="2017-09" db="EMBL/GenBank/DDBJ databases">
        <authorList>
            <person name="Ehlers B."/>
            <person name="Leendertz F.H."/>
        </authorList>
    </citation>
    <scope>NUCLEOTIDE SEQUENCE</scope>
    <source>
        <strain evidence="9">Jaipur</strain>
    </source>
</reference>
<keyword evidence="5" id="KW-1039">Host endosome</keyword>
<dbReference type="GO" id="GO:0055036">
    <property type="term" value="C:virion membrane"/>
    <property type="evidence" value="ECO:0007669"/>
    <property type="project" value="UniProtKB-SubCell"/>
</dbReference>
<dbReference type="Proteomes" id="UP000663591">
    <property type="component" value="Segment"/>
</dbReference>
<dbReference type="InterPro" id="IPR005005">
    <property type="entry name" value="Poxvirus_F12L"/>
</dbReference>
<dbReference type="Proteomes" id="UP000323952">
    <property type="component" value="Segment"/>
</dbReference>
<dbReference type="Proteomes" id="UP000319451">
    <property type="component" value="Segment"/>
</dbReference>
<protein>
    <submittedName>
        <fullName evidence="7">EEV maturation protein</fullName>
    </submittedName>
</protein>
<evidence type="ECO:0000313" key="7">
    <source>
        <dbReference type="EMBL" id="AOE46387.1"/>
    </source>
</evidence>
<dbReference type="GO" id="GO:0016032">
    <property type="term" value="P:viral process"/>
    <property type="evidence" value="ECO:0007669"/>
    <property type="project" value="InterPro"/>
</dbReference>
<dbReference type="EMBL" id="MN072630">
    <property type="protein sequence ID" value="QEJ80216.1"/>
    <property type="molecule type" value="Genomic_DNA"/>
</dbReference>
<reference evidence="13" key="6">
    <citation type="journal article" date="2020" name="Microorganisms">
        <title>Establishment of a Challenge Model for Sheeppox Virus Infection.</title>
        <authorList>
            <person name="Wolff J."/>
            <person name="Abd El Rahman S."/>
            <person name="King J."/>
            <person name="El-Beskawy M."/>
            <person name="Pohlmann A."/>
            <person name="Beer M."/>
            <person name="Hoffmann B."/>
        </authorList>
    </citation>
    <scope>NUCLEOTIDE SEQUENCE [LARGE SCALE GENOMIC DNA]</scope>
    <source>
        <strain evidence="13">V123</strain>
    </source>
</reference>
<proteinExistence type="predicted"/>
<evidence type="ECO:0000313" key="15">
    <source>
        <dbReference type="Proteomes" id="UP000318608"/>
    </source>
</evidence>
<organism evidence="7 16">
    <name type="scientific">Sheeppox virus</name>
    <name type="common">SPPV</name>
    <dbReference type="NCBI Taxonomy" id="10266"/>
    <lineage>
        <taxon>Viruses</taxon>
        <taxon>Varidnaviria</taxon>
        <taxon>Bamfordvirae</taxon>
        <taxon>Nucleocytoviricota</taxon>
        <taxon>Pokkesviricetes</taxon>
        <taxon>Chitovirales</taxon>
        <taxon>Poxviridae</taxon>
        <taxon>Chordopoxvirinae</taxon>
        <taxon>Capripoxvirus</taxon>
        <taxon>Capripoxvirus sheeppox</taxon>
    </lineage>
</organism>
<evidence type="ECO:0000313" key="13">
    <source>
        <dbReference type="EMBL" id="QQG62972.1"/>
    </source>
</evidence>
<evidence type="ECO:0000313" key="8">
    <source>
        <dbReference type="EMBL" id="AOE46537.1"/>
    </source>
</evidence>
<dbReference type="Proteomes" id="UP000318608">
    <property type="component" value="Segment"/>
</dbReference>
<dbReference type="Proteomes" id="UP000593595">
    <property type="component" value="Segment"/>
</dbReference>
<reference evidence="15" key="3">
    <citation type="submission" date="2015-08" db="EMBL/GenBank/DDBJ databases">
        <authorList>
            <person name="Chen L."/>
            <person name="Li R."/>
            <person name="Zhang R."/>
            <person name="Huang R."/>
            <person name="Nie F."/>
            <person name="Ma R.Z."/>
        </authorList>
    </citation>
    <scope>NUCLEOTIDE SEQUENCE [LARGE SCALE GENOMIC DNA]</scope>
</reference>
<dbReference type="EMBL" id="MW167070">
    <property type="protein sequence ID" value="QQG62972.1"/>
    <property type="molecule type" value="Genomic_DNA"/>
</dbReference>
<reference evidence="12" key="7">
    <citation type="journal article" date="2020" name="Viruses">
        <title>Experimental Infection and Genetic Characterization of Two Different Capripox Virus Isolates in Small Ruminants.</title>
        <authorList>
            <person name="Wolff J."/>
            <person name="King J."/>
            <person name="Moritz T."/>
            <person name="Pohlmann A."/>
            <person name="Hoffmann D."/>
            <person name="Beer M."/>
            <person name="Hoffmann B."/>
        </authorList>
    </citation>
    <scope>NUCLEOTIDE SEQUENCE [LARGE SCALE GENOMIC DNA]</scope>
    <source>
        <strain evidence="12">V104</strain>
    </source>
</reference>
<dbReference type="EMBL" id="KT438551">
    <property type="protein sequence ID" value="AOE46537.1"/>
    <property type="molecule type" value="Genomic_DNA"/>
</dbReference>
<dbReference type="PIRSF" id="PIRSF015793">
    <property type="entry name" value="VAC_EEV"/>
    <property type="match status" value="1"/>
</dbReference>
<dbReference type="EMBL" id="KT438550">
    <property type="protein sequence ID" value="AOE46387.1"/>
    <property type="molecule type" value="Genomic_DNA"/>
</dbReference>
<evidence type="ECO:0000256" key="3">
    <source>
        <dbReference type="ARBA" id="ARBA00022844"/>
    </source>
</evidence>
<evidence type="ECO:0000313" key="9">
    <source>
        <dbReference type="EMBL" id="AVI09523.1"/>
    </source>
</evidence>
<gene>
    <name evidence="9" type="primary">23</name>
    <name evidence="7" type="ORF">SPPV-GH_23</name>
    <name evidence="8" type="ORF">SPPV-GL_23</name>
    <name evidence="14" type="ORF">SPPV-Sri_027</name>
    <name evidence="10" type="ORF">SPX-SaudiArabia_027</name>
    <name evidence="11" type="ORF">SPX-vTurkey_027</name>
</gene>
<keyword evidence="3" id="KW-0946">Virion</keyword>
<reference evidence="17 18" key="5">
    <citation type="journal article" date="2019" name="Transbound. Emerg. Dis.">
        <title>Extended sequencing of vaccine and wild-type capripoxvirus isolates provides insights into genes modulating virulence and host range.</title>
        <authorList>
            <person name="Biswas S."/>
            <person name="Noyce R.S."/>
            <person name="Babiuk L.A."/>
            <person name="Lung O."/>
            <person name="Bulach D.M."/>
            <person name="Bowden T.R."/>
            <person name="Boyle D.B."/>
            <person name="Babiuk S."/>
            <person name="Evans D.H."/>
        </authorList>
    </citation>
    <scope>NUCLEOTIDE SEQUENCE [LARGE SCALE GENOMIC DNA]</scope>
    <source>
        <strain evidence="10">Saudi Arabia</strain>
        <strain evidence="11">Turkey vaccine</strain>
    </source>
</reference>
<evidence type="ECO:0000256" key="1">
    <source>
        <dbReference type="ARBA" id="ARBA00004182"/>
    </source>
</evidence>
<evidence type="ECO:0000313" key="12">
    <source>
        <dbReference type="EMBL" id="QOK36614.1"/>
    </source>
</evidence>
<dbReference type="EMBL" id="MT137384">
    <property type="protein sequence ID" value="QRU95113.1"/>
    <property type="molecule type" value="Genomic_DNA"/>
</dbReference>
<evidence type="ECO:0000313" key="11">
    <source>
        <dbReference type="EMBL" id="QEJ80365.1"/>
    </source>
</evidence>
<name>A0A2H4ETR1_SHEV</name>
<evidence type="ECO:0000313" key="10">
    <source>
        <dbReference type="EMBL" id="QEJ80216.1"/>
    </source>
</evidence>
<evidence type="ECO:0000256" key="5">
    <source>
        <dbReference type="ARBA" id="ARBA00023046"/>
    </source>
</evidence>
<reference evidence="14" key="8">
    <citation type="submission" date="2020-03" db="EMBL/GenBank/DDBJ databases">
        <title>Sheeppox virus, strain Srinagar, vaccine virus, Complete genome.</title>
        <authorList>
            <person name="Kumar A."/>
            <person name="Venkatesan G."/>
            <person name="Singh R.K."/>
        </authorList>
    </citation>
    <scope>NUCLEOTIDE SEQUENCE</scope>
    <source>
        <strain evidence="14">Srinagar passage-40 vaccine</strain>
    </source>
</reference>
<dbReference type="EMBL" id="MN072631">
    <property type="protein sequence ID" value="QEJ80365.1"/>
    <property type="molecule type" value="Genomic_DNA"/>
</dbReference>
<evidence type="ECO:0000256" key="2">
    <source>
        <dbReference type="ARBA" id="ARBA00004311"/>
    </source>
</evidence>
<dbReference type="GO" id="GO:0044174">
    <property type="term" value="C:host cell endosome"/>
    <property type="evidence" value="ECO:0007669"/>
    <property type="project" value="UniProtKB-SubCell"/>
</dbReference>